<evidence type="ECO:0000256" key="10">
    <source>
        <dbReference type="ARBA" id="ARBA00022777"/>
    </source>
</evidence>
<evidence type="ECO:0000256" key="9">
    <source>
        <dbReference type="ARBA" id="ARBA00022741"/>
    </source>
</evidence>
<dbReference type="InterPro" id="IPR005467">
    <property type="entry name" value="His_kinase_dom"/>
</dbReference>
<dbReference type="Gene3D" id="1.20.120.160">
    <property type="entry name" value="HPT domain"/>
    <property type="match status" value="1"/>
</dbReference>
<evidence type="ECO:0000256" key="4">
    <source>
        <dbReference type="ARBA" id="ARBA00021495"/>
    </source>
</evidence>
<evidence type="ECO:0000256" key="12">
    <source>
        <dbReference type="ARBA" id="ARBA00023012"/>
    </source>
</evidence>
<dbReference type="CDD" id="cd00088">
    <property type="entry name" value="HPT"/>
    <property type="match status" value="1"/>
</dbReference>
<dbReference type="GO" id="GO:0005737">
    <property type="term" value="C:cytoplasm"/>
    <property type="evidence" value="ECO:0007669"/>
    <property type="project" value="UniProtKB-SubCell"/>
</dbReference>
<dbReference type="Pfam" id="PF07194">
    <property type="entry name" value="P2"/>
    <property type="match status" value="1"/>
</dbReference>
<keyword evidence="10" id="KW-0418">Kinase</keyword>
<keyword evidence="7 14" id="KW-0597">Phosphoprotein</keyword>
<feature type="compositionally biased region" description="Basic and acidic residues" evidence="15">
    <location>
        <begin position="290"/>
        <end position="301"/>
    </location>
</feature>
<dbReference type="SUPFAM" id="SSF55052">
    <property type="entry name" value="CheY-binding domain of CheA"/>
    <property type="match status" value="1"/>
</dbReference>
<keyword evidence="8 19" id="KW-0808">Transferase</keyword>
<dbReference type="InterPro" id="IPR002545">
    <property type="entry name" value="CheW-lke_dom"/>
</dbReference>
<dbReference type="InterPro" id="IPR008207">
    <property type="entry name" value="Sig_transdc_His_kin_Hpt_dom"/>
</dbReference>
<feature type="domain" description="HPt" evidence="18">
    <location>
        <begin position="18"/>
        <end position="129"/>
    </location>
</feature>
<dbReference type="InterPro" id="IPR003594">
    <property type="entry name" value="HATPase_dom"/>
</dbReference>
<comment type="subcellular location">
    <subcellularLocation>
        <location evidence="2">Cytoplasm</location>
    </subcellularLocation>
</comment>
<keyword evidence="5" id="KW-0963">Cytoplasm</keyword>
<dbReference type="InterPro" id="IPR036061">
    <property type="entry name" value="CheW-like_dom_sf"/>
</dbReference>
<dbReference type="PROSITE" id="PS50109">
    <property type="entry name" value="HIS_KIN"/>
    <property type="match status" value="1"/>
</dbReference>
<feature type="modified residue" description="Phosphohistidine" evidence="14">
    <location>
        <position position="65"/>
    </location>
</feature>
<evidence type="ECO:0000256" key="7">
    <source>
        <dbReference type="ARBA" id="ARBA00022553"/>
    </source>
</evidence>
<keyword evidence="20" id="KW-1185">Reference proteome</keyword>
<proteinExistence type="predicted"/>
<dbReference type="PRINTS" id="PR00344">
    <property type="entry name" value="BCTRLSENSOR"/>
</dbReference>
<dbReference type="Gene3D" id="2.30.30.40">
    <property type="entry name" value="SH3 Domains"/>
    <property type="match status" value="1"/>
</dbReference>
<dbReference type="SMART" id="SM00387">
    <property type="entry name" value="HATPase_c"/>
    <property type="match status" value="1"/>
</dbReference>
<evidence type="ECO:0000256" key="14">
    <source>
        <dbReference type="PROSITE-ProRule" id="PRU00110"/>
    </source>
</evidence>
<name>A0A5B1CPA3_9BACT</name>
<dbReference type="SMART" id="SM00073">
    <property type="entry name" value="HPT"/>
    <property type="match status" value="1"/>
</dbReference>
<dbReference type="Pfam" id="PF01584">
    <property type="entry name" value="CheW"/>
    <property type="match status" value="1"/>
</dbReference>
<dbReference type="FunFam" id="3.30.565.10:FF:000016">
    <property type="entry name" value="Chemotaxis protein CheA, putative"/>
    <property type="match status" value="1"/>
</dbReference>
<dbReference type="InterPro" id="IPR037006">
    <property type="entry name" value="CheA-like_homodim_sf"/>
</dbReference>
<evidence type="ECO:0000313" key="20">
    <source>
        <dbReference type="Proteomes" id="UP000322699"/>
    </source>
</evidence>
<dbReference type="InterPro" id="IPR051315">
    <property type="entry name" value="Bact_Chemotaxis_CheA"/>
</dbReference>
<dbReference type="SUPFAM" id="SSF50341">
    <property type="entry name" value="CheW-like"/>
    <property type="match status" value="1"/>
</dbReference>
<dbReference type="InterPro" id="IPR035891">
    <property type="entry name" value="CheY-binding_CheA"/>
</dbReference>
<dbReference type="SUPFAM" id="SSF47384">
    <property type="entry name" value="Homodimeric domain of signal transducing histidine kinase"/>
    <property type="match status" value="1"/>
</dbReference>
<comment type="caution">
    <text evidence="19">The sequence shown here is derived from an EMBL/GenBank/DDBJ whole genome shotgun (WGS) entry which is preliminary data.</text>
</comment>
<dbReference type="SMART" id="SM00260">
    <property type="entry name" value="CheW"/>
    <property type="match status" value="1"/>
</dbReference>
<dbReference type="CDD" id="cd16916">
    <property type="entry name" value="HATPase_CheA-like"/>
    <property type="match status" value="1"/>
</dbReference>
<evidence type="ECO:0000256" key="3">
    <source>
        <dbReference type="ARBA" id="ARBA00012438"/>
    </source>
</evidence>
<protein>
    <recommendedName>
        <fullName evidence="4">Chemotaxis protein CheA</fullName>
        <ecNumber evidence="3">2.7.13.3</ecNumber>
    </recommendedName>
</protein>
<dbReference type="PROSITE" id="PS50894">
    <property type="entry name" value="HPT"/>
    <property type="match status" value="1"/>
</dbReference>
<dbReference type="Pfam" id="PF01627">
    <property type="entry name" value="Hpt"/>
    <property type="match status" value="1"/>
</dbReference>
<evidence type="ECO:0000256" key="5">
    <source>
        <dbReference type="ARBA" id="ARBA00022490"/>
    </source>
</evidence>
<evidence type="ECO:0000259" key="18">
    <source>
        <dbReference type="PROSITE" id="PS50894"/>
    </source>
</evidence>
<keyword evidence="9" id="KW-0547">Nucleotide-binding</keyword>
<dbReference type="InterPro" id="IPR037052">
    <property type="entry name" value="CheA-like_P2_sf"/>
</dbReference>
<sequence>MSSDTPPNRPGDSDDSFHSDDLSQYLQMYVDETEEQLDDLVETMLVLEVDPQDEASLAAAFRLLHSMKGAAGMMGFDQITVLTHHLETRFERLRTGRISLDRVTMNLTLRCIDFLRECNDRLRDDTQLATPDILLQELRELEEKTEKELSAETSESSDEVAEAPAEPPVTPEPEPVVTPNQDVDLGTHYHVVVSIDPNVTLKEIVARAVVSALDNVGDIKATRPEFDQLDDCEDLDVFDVILFTELSPNQVLQSALIDGVVEIDVRLPRDESSPPLATTRSAEIPATETPKNDDVATHEETEQPPVTETAPPETMQSELPPSEPAESQPAGDKPIRPTKQGETMRVDIDRLDNLMSLAGELVVNRAQFVQVTEDLSTGIRQAAGVHTTRQLRETLSRTIERMKSENTSASSSWNASIHELESSLDLLGQHQAQMEESRRNFGRLDEAIDQLSRVSDSLQRGVLGTRMVPVSPLFNRFKRVVRDLSVDRDKQVTLVLDGEKTELDKRMIDALGDPLVHLVRNSVDHGLESPEVRKAAGKPTEGTVSLSAQHRGNHVYITIEDDGSGIDDVKIRKRLVDRNILSVEAAASLSRQDAIEYIWHPGFSTAEKVTDVSGRGVGMDIVKSRIAELAGTIETESELGHGTTFTLKLPLTLAIISSLLVEIRGIVFAIPKDDVREIVQVNAGNVISVGQRRTFEVRGDYLPLISVDELFDWNQPTIPPGKSNGPTEVVILHSGGRTMGLELDRAIGSQDVVIKSLAENFVSIDGLAGASILGNGSVALMLDVAAMLKMAVSLKSRPVPTAKLPT</sequence>
<dbReference type="InterPro" id="IPR036641">
    <property type="entry name" value="HPT_dom_sf"/>
</dbReference>
<dbReference type="Gene3D" id="3.30.70.1110">
    <property type="entry name" value="Histidine kinase CheA-like, P2 response regulator-binding domain"/>
    <property type="match status" value="1"/>
</dbReference>
<evidence type="ECO:0000256" key="6">
    <source>
        <dbReference type="ARBA" id="ARBA00022500"/>
    </source>
</evidence>
<keyword evidence="12" id="KW-0902">Two-component regulatory system</keyword>
<dbReference type="Gene3D" id="1.10.287.560">
    <property type="entry name" value="Histidine kinase CheA-like, homodimeric domain"/>
    <property type="match status" value="1"/>
</dbReference>
<dbReference type="GO" id="GO:0006935">
    <property type="term" value="P:chemotaxis"/>
    <property type="evidence" value="ECO:0007669"/>
    <property type="project" value="UniProtKB-KW"/>
</dbReference>
<evidence type="ECO:0000256" key="15">
    <source>
        <dbReference type="SAM" id="MobiDB-lite"/>
    </source>
</evidence>
<keyword evidence="11" id="KW-0067">ATP-binding</keyword>
<feature type="region of interest" description="Disordered" evidence="15">
    <location>
        <begin position="144"/>
        <end position="176"/>
    </location>
</feature>
<evidence type="ECO:0000256" key="11">
    <source>
        <dbReference type="ARBA" id="ARBA00022840"/>
    </source>
</evidence>
<dbReference type="Gene3D" id="3.30.565.10">
    <property type="entry name" value="Histidine kinase-like ATPase, C-terminal domain"/>
    <property type="match status" value="1"/>
</dbReference>
<organism evidence="19 20">
    <name type="scientific">Rubripirellula obstinata</name>
    <dbReference type="NCBI Taxonomy" id="406547"/>
    <lineage>
        <taxon>Bacteria</taxon>
        <taxon>Pseudomonadati</taxon>
        <taxon>Planctomycetota</taxon>
        <taxon>Planctomycetia</taxon>
        <taxon>Pirellulales</taxon>
        <taxon>Pirellulaceae</taxon>
        <taxon>Rubripirellula</taxon>
    </lineage>
</organism>
<evidence type="ECO:0000313" key="19">
    <source>
        <dbReference type="EMBL" id="KAA1262376.1"/>
    </source>
</evidence>
<dbReference type="InterPro" id="IPR010808">
    <property type="entry name" value="CheA_P2-bd"/>
</dbReference>
<dbReference type="EC" id="2.7.13.3" evidence="3"/>
<reference evidence="19 20" key="1">
    <citation type="submission" date="2019-08" db="EMBL/GenBank/DDBJ databases">
        <title>Deep-cultivation of Planctomycetes and their phenomic and genomic characterization uncovers novel biology.</title>
        <authorList>
            <person name="Wiegand S."/>
            <person name="Jogler M."/>
            <person name="Boedeker C."/>
            <person name="Pinto D."/>
            <person name="Vollmers J."/>
            <person name="Rivas-Marin E."/>
            <person name="Kohn T."/>
            <person name="Peeters S.H."/>
            <person name="Heuer A."/>
            <person name="Rast P."/>
            <person name="Oberbeckmann S."/>
            <person name="Bunk B."/>
            <person name="Jeske O."/>
            <person name="Meyerdierks A."/>
            <person name="Storesund J.E."/>
            <person name="Kallscheuer N."/>
            <person name="Luecker S."/>
            <person name="Lage O.M."/>
            <person name="Pohl T."/>
            <person name="Merkel B.J."/>
            <person name="Hornburger P."/>
            <person name="Mueller R.-W."/>
            <person name="Bruemmer F."/>
            <person name="Labrenz M."/>
            <person name="Spormann A.M."/>
            <person name="Op Den Camp H."/>
            <person name="Overmann J."/>
            <person name="Amann R."/>
            <person name="Jetten M.S.M."/>
            <person name="Mascher T."/>
            <person name="Medema M.H."/>
            <person name="Devos D.P."/>
            <person name="Kaster A.-K."/>
            <person name="Ovreas L."/>
            <person name="Rohde M."/>
            <person name="Galperin M.Y."/>
            <person name="Jogler C."/>
        </authorList>
    </citation>
    <scope>NUCLEOTIDE SEQUENCE [LARGE SCALE GENOMIC DNA]</scope>
    <source>
        <strain evidence="19 20">LF1</strain>
    </source>
</reference>
<feature type="compositionally biased region" description="Pro residues" evidence="15">
    <location>
        <begin position="165"/>
        <end position="176"/>
    </location>
</feature>
<gene>
    <name evidence="19" type="primary">cheA_2</name>
    <name evidence="19" type="ORF">LF1_49400</name>
</gene>
<feature type="region of interest" description="Disordered" evidence="15">
    <location>
        <begin position="270"/>
        <end position="343"/>
    </location>
</feature>
<dbReference type="GO" id="GO:0005524">
    <property type="term" value="F:ATP binding"/>
    <property type="evidence" value="ECO:0007669"/>
    <property type="project" value="UniProtKB-KW"/>
</dbReference>
<dbReference type="Proteomes" id="UP000322699">
    <property type="component" value="Unassembled WGS sequence"/>
</dbReference>
<evidence type="ECO:0000259" key="16">
    <source>
        <dbReference type="PROSITE" id="PS50109"/>
    </source>
</evidence>
<dbReference type="InterPro" id="IPR004358">
    <property type="entry name" value="Sig_transdc_His_kin-like_C"/>
</dbReference>
<dbReference type="PANTHER" id="PTHR43395:SF10">
    <property type="entry name" value="CHEMOTAXIS PROTEIN CHEA"/>
    <property type="match status" value="1"/>
</dbReference>
<evidence type="ECO:0000256" key="13">
    <source>
        <dbReference type="ARBA" id="ARBA00035100"/>
    </source>
</evidence>
<comment type="function">
    <text evidence="13">Involved in the transmission of sensory signals from the chemoreceptors to the flagellar motors. CheA is autophosphorylated; it can transfer its phosphate group to either CheB or CheY.</text>
</comment>
<accession>A0A5B1CPA3</accession>
<evidence type="ECO:0000256" key="1">
    <source>
        <dbReference type="ARBA" id="ARBA00000085"/>
    </source>
</evidence>
<comment type="catalytic activity">
    <reaction evidence="1">
        <text>ATP + protein L-histidine = ADP + protein N-phospho-L-histidine.</text>
        <dbReference type="EC" id="2.7.13.3"/>
    </reaction>
</comment>
<dbReference type="AlphaFoldDB" id="A0A5B1CPA3"/>
<dbReference type="PROSITE" id="PS50851">
    <property type="entry name" value="CHEW"/>
    <property type="match status" value="1"/>
</dbReference>
<dbReference type="InterPro" id="IPR004105">
    <property type="entry name" value="CheA-like_dim"/>
</dbReference>
<dbReference type="OrthoDB" id="9803176at2"/>
<dbReference type="SUPFAM" id="SSF47226">
    <property type="entry name" value="Histidine-containing phosphotransfer domain, HPT domain"/>
    <property type="match status" value="1"/>
</dbReference>
<dbReference type="SMART" id="SM01231">
    <property type="entry name" value="H-kinase_dim"/>
    <property type="match status" value="1"/>
</dbReference>
<dbReference type="Pfam" id="PF02895">
    <property type="entry name" value="H-kinase_dim"/>
    <property type="match status" value="1"/>
</dbReference>
<dbReference type="Pfam" id="PF02518">
    <property type="entry name" value="HATPase_c"/>
    <property type="match status" value="1"/>
</dbReference>
<feature type="domain" description="CheW-like" evidence="17">
    <location>
        <begin position="655"/>
        <end position="793"/>
    </location>
</feature>
<dbReference type="EMBL" id="VRLW01000001">
    <property type="protein sequence ID" value="KAA1262376.1"/>
    <property type="molecule type" value="Genomic_DNA"/>
</dbReference>
<evidence type="ECO:0000256" key="8">
    <source>
        <dbReference type="ARBA" id="ARBA00022679"/>
    </source>
</evidence>
<evidence type="ECO:0000256" key="2">
    <source>
        <dbReference type="ARBA" id="ARBA00004496"/>
    </source>
</evidence>
<keyword evidence="6" id="KW-0145">Chemotaxis</keyword>
<dbReference type="InterPro" id="IPR036890">
    <property type="entry name" value="HATPase_C_sf"/>
</dbReference>
<feature type="domain" description="Histidine kinase" evidence="16">
    <location>
        <begin position="415"/>
        <end position="653"/>
    </location>
</feature>
<dbReference type="PANTHER" id="PTHR43395">
    <property type="entry name" value="SENSOR HISTIDINE KINASE CHEA"/>
    <property type="match status" value="1"/>
</dbReference>
<dbReference type="InterPro" id="IPR036097">
    <property type="entry name" value="HisK_dim/P_sf"/>
</dbReference>
<dbReference type="RefSeq" id="WP_084422742.1">
    <property type="nucleotide sequence ID" value="NZ_LWSK01000067.1"/>
</dbReference>
<dbReference type="SUPFAM" id="SSF55874">
    <property type="entry name" value="ATPase domain of HSP90 chaperone/DNA topoisomerase II/histidine kinase"/>
    <property type="match status" value="1"/>
</dbReference>
<dbReference type="GO" id="GO:0000155">
    <property type="term" value="F:phosphorelay sensor kinase activity"/>
    <property type="evidence" value="ECO:0007669"/>
    <property type="project" value="InterPro"/>
</dbReference>
<evidence type="ECO:0000259" key="17">
    <source>
        <dbReference type="PROSITE" id="PS50851"/>
    </source>
</evidence>